<proteinExistence type="predicted"/>
<accession>A0AAV4D524</accession>
<comment type="caution">
    <text evidence="1">The sequence shown here is derived from an EMBL/GenBank/DDBJ whole genome shotgun (WGS) entry which is preliminary data.</text>
</comment>
<dbReference type="Proteomes" id="UP000735302">
    <property type="component" value="Unassembled WGS sequence"/>
</dbReference>
<name>A0AAV4D524_9GAST</name>
<sequence length="92" mass="10613">MFTECEVEIERQTDTEMDGFDDGWMDGTFPSKILNMESGRIVQEAYSGVHICKKCTQHHATKWLVYCQGGSFKFWLNSEDDQKRSIVVVLSL</sequence>
<organism evidence="1 2">
    <name type="scientific">Plakobranchus ocellatus</name>
    <dbReference type="NCBI Taxonomy" id="259542"/>
    <lineage>
        <taxon>Eukaryota</taxon>
        <taxon>Metazoa</taxon>
        <taxon>Spiralia</taxon>
        <taxon>Lophotrochozoa</taxon>
        <taxon>Mollusca</taxon>
        <taxon>Gastropoda</taxon>
        <taxon>Heterobranchia</taxon>
        <taxon>Euthyneura</taxon>
        <taxon>Panpulmonata</taxon>
        <taxon>Sacoglossa</taxon>
        <taxon>Placobranchoidea</taxon>
        <taxon>Plakobranchidae</taxon>
        <taxon>Plakobranchus</taxon>
    </lineage>
</organism>
<dbReference type="EMBL" id="BLXT01007473">
    <property type="protein sequence ID" value="GFO39266.1"/>
    <property type="molecule type" value="Genomic_DNA"/>
</dbReference>
<evidence type="ECO:0000313" key="1">
    <source>
        <dbReference type="EMBL" id="GFO39266.1"/>
    </source>
</evidence>
<evidence type="ECO:0000313" key="2">
    <source>
        <dbReference type="Proteomes" id="UP000735302"/>
    </source>
</evidence>
<protein>
    <submittedName>
        <fullName evidence="1">Uncharacterized protein</fullName>
    </submittedName>
</protein>
<keyword evidence="2" id="KW-1185">Reference proteome</keyword>
<dbReference type="AlphaFoldDB" id="A0AAV4D524"/>
<gene>
    <name evidence="1" type="ORF">PoB_006577100</name>
</gene>
<reference evidence="1 2" key="1">
    <citation type="journal article" date="2021" name="Elife">
        <title>Chloroplast acquisition without the gene transfer in kleptoplastic sea slugs, Plakobranchus ocellatus.</title>
        <authorList>
            <person name="Maeda T."/>
            <person name="Takahashi S."/>
            <person name="Yoshida T."/>
            <person name="Shimamura S."/>
            <person name="Takaki Y."/>
            <person name="Nagai Y."/>
            <person name="Toyoda A."/>
            <person name="Suzuki Y."/>
            <person name="Arimoto A."/>
            <person name="Ishii H."/>
            <person name="Satoh N."/>
            <person name="Nishiyama T."/>
            <person name="Hasebe M."/>
            <person name="Maruyama T."/>
            <person name="Minagawa J."/>
            <person name="Obokata J."/>
            <person name="Shigenobu S."/>
        </authorList>
    </citation>
    <scope>NUCLEOTIDE SEQUENCE [LARGE SCALE GENOMIC DNA]</scope>
</reference>